<dbReference type="EMBL" id="JAHRHJ020000006">
    <property type="protein sequence ID" value="KAH9312148.1"/>
    <property type="molecule type" value="Genomic_DNA"/>
</dbReference>
<feature type="transmembrane region" description="Helical" evidence="7">
    <location>
        <begin position="408"/>
        <end position="429"/>
    </location>
</feature>
<feature type="transmembrane region" description="Helical" evidence="7">
    <location>
        <begin position="376"/>
        <end position="396"/>
    </location>
</feature>
<keyword evidence="3 7" id="KW-0812">Transmembrane</keyword>
<comment type="subcellular location">
    <subcellularLocation>
        <location evidence="1">Membrane</location>
    </subcellularLocation>
</comment>
<evidence type="ECO:0000256" key="3">
    <source>
        <dbReference type="ARBA" id="ARBA00022692"/>
    </source>
</evidence>
<dbReference type="Proteomes" id="UP000824469">
    <property type="component" value="Unassembled WGS sequence"/>
</dbReference>
<keyword evidence="4" id="KW-0029">Amino-acid transport</keyword>
<feature type="transmembrane region" description="Helical" evidence="7">
    <location>
        <begin position="30"/>
        <end position="48"/>
    </location>
</feature>
<evidence type="ECO:0000313" key="9">
    <source>
        <dbReference type="EMBL" id="KAH9312148.1"/>
    </source>
</evidence>
<evidence type="ECO:0000313" key="10">
    <source>
        <dbReference type="Proteomes" id="UP000824469"/>
    </source>
</evidence>
<accession>A0AA38FZC4</accession>
<keyword evidence="2" id="KW-0813">Transport</keyword>
<evidence type="ECO:0000256" key="5">
    <source>
        <dbReference type="ARBA" id="ARBA00022989"/>
    </source>
</evidence>
<feature type="transmembrane region" description="Helical" evidence="7">
    <location>
        <begin position="88"/>
        <end position="109"/>
    </location>
</feature>
<feature type="transmembrane region" description="Helical" evidence="7">
    <location>
        <begin position="129"/>
        <end position="148"/>
    </location>
</feature>
<evidence type="ECO:0000256" key="1">
    <source>
        <dbReference type="ARBA" id="ARBA00004370"/>
    </source>
</evidence>
<feature type="transmembrane region" description="Helical" evidence="7">
    <location>
        <begin position="286"/>
        <end position="304"/>
    </location>
</feature>
<dbReference type="GO" id="GO:0016020">
    <property type="term" value="C:membrane"/>
    <property type="evidence" value="ECO:0007669"/>
    <property type="project" value="UniProtKB-SubCell"/>
</dbReference>
<reference evidence="9 10" key="1">
    <citation type="journal article" date="2021" name="Nat. Plants">
        <title>The Taxus genome provides insights into paclitaxel biosynthesis.</title>
        <authorList>
            <person name="Xiong X."/>
            <person name="Gou J."/>
            <person name="Liao Q."/>
            <person name="Li Y."/>
            <person name="Zhou Q."/>
            <person name="Bi G."/>
            <person name="Li C."/>
            <person name="Du R."/>
            <person name="Wang X."/>
            <person name="Sun T."/>
            <person name="Guo L."/>
            <person name="Liang H."/>
            <person name="Lu P."/>
            <person name="Wu Y."/>
            <person name="Zhang Z."/>
            <person name="Ro D.K."/>
            <person name="Shang Y."/>
            <person name="Huang S."/>
            <person name="Yan J."/>
        </authorList>
    </citation>
    <scope>NUCLEOTIDE SEQUENCE [LARGE SCALE GENOMIC DNA]</scope>
    <source>
        <strain evidence="9">Ta-2019</strain>
    </source>
</reference>
<comment type="caution">
    <text evidence="9">The sequence shown here is derived from an EMBL/GenBank/DDBJ whole genome shotgun (WGS) entry which is preliminary data.</text>
</comment>
<dbReference type="GO" id="GO:0006865">
    <property type="term" value="P:amino acid transport"/>
    <property type="evidence" value="ECO:0007669"/>
    <property type="project" value="UniProtKB-KW"/>
</dbReference>
<feature type="transmembrane region" description="Helical" evidence="7">
    <location>
        <begin position="6"/>
        <end position="23"/>
    </location>
</feature>
<proteinExistence type="predicted"/>
<keyword evidence="6 7" id="KW-0472">Membrane</keyword>
<keyword evidence="10" id="KW-1185">Reference proteome</keyword>
<dbReference type="InterPro" id="IPR013057">
    <property type="entry name" value="AA_transpt_TM"/>
</dbReference>
<dbReference type="OMA" id="XSATSIR"/>
<evidence type="ECO:0000256" key="7">
    <source>
        <dbReference type="SAM" id="Phobius"/>
    </source>
</evidence>
<dbReference type="Pfam" id="PF01490">
    <property type="entry name" value="Aa_trans"/>
    <property type="match status" value="1"/>
</dbReference>
<dbReference type="AlphaFoldDB" id="A0AA38FZC4"/>
<dbReference type="PANTHER" id="PTHR48017">
    <property type="entry name" value="OS05G0424000 PROTEIN-RELATED"/>
    <property type="match status" value="1"/>
</dbReference>
<feature type="transmembrane region" description="Helical" evidence="7">
    <location>
        <begin position="245"/>
        <end position="266"/>
    </location>
</feature>
<evidence type="ECO:0000256" key="4">
    <source>
        <dbReference type="ARBA" id="ARBA00022970"/>
    </source>
</evidence>
<feature type="transmembrane region" description="Helical" evidence="7">
    <location>
        <begin position="154"/>
        <end position="178"/>
    </location>
</feature>
<feature type="non-terminal residue" evidence="9">
    <location>
        <position position="434"/>
    </location>
</feature>
<evidence type="ECO:0000259" key="8">
    <source>
        <dbReference type="Pfam" id="PF01490"/>
    </source>
</evidence>
<evidence type="ECO:0000256" key="6">
    <source>
        <dbReference type="ARBA" id="ARBA00023136"/>
    </source>
</evidence>
<organism evidence="9 10">
    <name type="scientific">Taxus chinensis</name>
    <name type="common">Chinese yew</name>
    <name type="synonym">Taxus wallichiana var. chinensis</name>
    <dbReference type="NCBI Taxonomy" id="29808"/>
    <lineage>
        <taxon>Eukaryota</taxon>
        <taxon>Viridiplantae</taxon>
        <taxon>Streptophyta</taxon>
        <taxon>Embryophyta</taxon>
        <taxon>Tracheophyta</taxon>
        <taxon>Spermatophyta</taxon>
        <taxon>Pinopsida</taxon>
        <taxon>Pinidae</taxon>
        <taxon>Conifers II</taxon>
        <taxon>Cupressales</taxon>
        <taxon>Taxaceae</taxon>
        <taxon>Taxus</taxon>
    </lineage>
</organism>
<feature type="transmembrane region" description="Helical" evidence="7">
    <location>
        <begin position="350"/>
        <end position="370"/>
    </location>
</feature>
<evidence type="ECO:0000256" key="2">
    <source>
        <dbReference type="ARBA" id="ARBA00022448"/>
    </source>
</evidence>
<sequence length="434" mass="48222">TLWTASAYIITAVIGAGVLSLAWSVARLGWIAGTAVMVFFALVTYYSSSLLADCYRFPDPVSGPNRNYTYSDAVKVNLGDRKAWLCRLVQYVSMYGSGIAFTITASISIRAIRQSDCYHKNGHDYPCHFSDYTFMIIFGMTQIVLSQIPNFHKVWGLSIIASVMSISYATIGSSLGIAKVVENGKFYGSIGGISTSTRISTSQKVWQVLQAVGDIAFAYPYSVLVIEIENTLKSQPPENQTMKKASLFSVAATTFFYMLCGLFGYAAFGENAPGNLLTGFGFYEPYWLIDFANACIVVHLVGAYQVSCQPVFAFIEDWSWNKWPNNRIVNYEYGLPIPLLGLYNVKLFRLFWRSAFVVSTTGIAILFPFFNQVLGLLGAVNFWPLAVYFPVGMYIVRNKVQHWTIRWLLLQAFSSICLLVSMASALGSIEGLVK</sequence>
<feature type="domain" description="Amino acid transporter transmembrane" evidence="8">
    <location>
        <begin position="1"/>
        <end position="432"/>
    </location>
</feature>
<name>A0AA38FZC4_TAXCH</name>
<gene>
    <name evidence="9" type="ORF">KI387_027183</name>
</gene>
<feature type="non-terminal residue" evidence="9">
    <location>
        <position position="1"/>
    </location>
</feature>
<keyword evidence="5 7" id="KW-1133">Transmembrane helix</keyword>
<protein>
    <recommendedName>
        <fullName evidence="8">Amino acid transporter transmembrane domain-containing protein</fullName>
    </recommendedName>
</protein>